<organism evidence="4">
    <name type="scientific">Salpingoeca rosetta (strain ATCC 50818 / BSB-021)</name>
    <dbReference type="NCBI Taxonomy" id="946362"/>
    <lineage>
        <taxon>Eukaryota</taxon>
        <taxon>Choanoflagellata</taxon>
        <taxon>Craspedida</taxon>
        <taxon>Salpingoecidae</taxon>
        <taxon>Salpingoeca</taxon>
    </lineage>
</organism>
<dbReference type="AlphaFoldDB" id="F2ULB6"/>
<feature type="region of interest" description="Disordered" evidence="1">
    <location>
        <begin position="220"/>
        <end position="244"/>
    </location>
</feature>
<proteinExistence type="predicted"/>
<sequence>MKTYFFRSLMSSSVNRSNNKAKEATTHASTLIHCYPSSLALPSMSDEEELRAVEAKGDALATEDEVVKAFEGASEADNEEAAKLAEQELEHDAAREAVVTEPPKDRGIFERAVKKVLDLREVYEALGYRLSSWGYLGVSVGTSVGISIGLEPIPDAKPKENVQKEDASMLQSVVIGLIKRVNSVLDDLQQSSMRLSRLTISLAGIGLAIPSATASLTFADIPEDEKKKEDKDQHEKEKETRQKAGGSLLSKYAQQLSEFVQRPFTATTAPLVRTLLDEVLDLRRFFSQMGLTVGNLDGTSGWLTARIGTYFGLGFSVQFLDAFSADQELPEGLTLLQRAVLSAMLTSHSLAVKSTAGILTPQKMYVSLSGIGLAIPSVTTTVYMAKADAAQEEALQSLAATLAEEAKPAPEEQQQQQAQGTPEQQGSGHAFVLDSDDAEDSSGSAVARLTRATIRTIYASGEAAGKVLQATTDAIKSSAQRISRVATAPVSEALRNLLTVQDVSDAMPLQLGKPCLSLTFGTQVGAGLRFVERPGMNVLRDKPTITVNSSSHVAVQQLVRGLNFLQSVPGVLAVLRKDHAHADLVTLSFSGLGLGIPAISTGIYLGYKD</sequence>
<dbReference type="GeneID" id="16070532"/>
<name>F2ULB6_SALR5</name>
<dbReference type="OMA" id="HELHEFR"/>
<dbReference type="InParanoid" id="F2ULB6"/>
<feature type="transmembrane region" description="Helical" evidence="2">
    <location>
        <begin position="584"/>
        <end position="607"/>
    </location>
</feature>
<keyword evidence="2" id="KW-0472">Membrane</keyword>
<keyword evidence="2" id="KW-1133">Transmembrane helix</keyword>
<gene>
    <name evidence="3" type="ORF">PTSG_09550</name>
</gene>
<protein>
    <submittedName>
        <fullName evidence="3">Uncharacterized protein</fullName>
    </submittedName>
</protein>
<keyword evidence="4" id="KW-1185">Reference proteome</keyword>
<evidence type="ECO:0000256" key="1">
    <source>
        <dbReference type="SAM" id="MobiDB-lite"/>
    </source>
</evidence>
<dbReference type="KEGG" id="sre:PTSG_09550"/>
<dbReference type="RefSeq" id="XP_004989979.1">
    <property type="nucleotide sequence ID" value="XM_004989922.1"/>
</dbReference>
<evidence type="ECO:0000256" key="2">
    <source>
        <dbReference type="SAM" id="Phobius"/>
    </source>
</evidence>
<keyword evidence="2" id="KW-0812">Transmembrane</keyword>
<feature type="compositionally biased region" description="Basic and acidic residues" evidence="1">
    <location>
        <begin position="224"/>
        <end position="242"/>
    </location>
</feature>
<evidence type="ECO:0000313" key="3">
    <source>
        <dbReference type="EMBL" id="EGD77915.1"/>
    </source>
</evidence>
<reference evidence="3" key="1">
    <citation type="submission" date="2009-08" db="EMBL/GenBank/DDBJ databases">
        <title>Annotation of Salpingoeca rosetta.</title>
        <authorList>
            <consortium name="The Broad Institute Genome Sequencing Platform"/>
            <person name="Russ C."/>
            <person name="Cuomo C."/>
            <person name="Burger G."/>
            <person name="Gray M.W."/>
            <person name="Holland P.W.H."/>
            <person name="King N."/>
            <person name="Lang F.B.F."/>
            <person name="Roger A.J."/>
            <person name="Ruiz-Trillo I."/>
            <person name="Young S.K."/>
            <person name="Zeng Q."/>
            <person name="Gargeya S."/>
            <person name="Alvarado L."/>
            <person name="Berlin A."/>
            <person name="Chapman S.B."/>
            <person name="Chen Z."/>
            <person name="Freedman E."/>
            <person name="Gellesch M."/>
            <person name="Goldberg J."/>
            <person name="Griggs A."/>
            <person name="Gujja S."/>
            <person name="Heilman E."/>
            <person name="Heiman D."/>
            <person name="Howarth C."/>
            <person name="Mehta T."/>
            <person name="Neiman D."/>
            <person name="Pearson M."/>
            <person name="Roberts A."/>
            <person name="Saif S."/>
            <person name="Shea T."/>
            <person name="Shenoy N."/>
            <person name="Sisk P."/>
            <person name="Stolte C."/>
            <person name="Sykes S."/>
            <person name="White J."/>
            <person name="Yandava C."/>
            <person name="Haas B."/>
            <person name="Nusbaum C."/>
            <person name="Birren B."/>
        </authorList>
    </citation>
    <scope>NUCLEOTIDE SEQUENCE [LARGE SCALE GENOMIC DNA]</scope>
    <source>
        <strain evidence="3">ATCC 50818</strain>
    </source>
</reference>
<feature type="region of interest" description="Disordered" evidence="1">
    <location>
        <begin position="404"/>
        <end position="444"/>
    </location>
</feature>
<dbReference type="EMBL" id="GL832980">
    <property type="protein sequence ID" value="EGD77915.1"/>
    <property type="molecule type" value="Genomic_DNA"/>
</dbReference>
<accession>F2ULB6</accession>
<dbReference type="OrthoDB" id="10638866at2759"/>
<feature type="compositionally biased region" description="Low complexity" evidence="1">
    <location>
        <begin position="411"/>
        <end position="426"/>
    </location>
</feature>
<evidence type="ECO:0000313" key="4">
    <source>
        <dbReference type="Proteomes" id="UP000007799"/>
    </source>
</evidence>
<dbReference type="Proteomes" id="UP000007799">
    <property type="component" value="Unassembled WGS sequence"/>
</dbReference>